<dbReference type="InterPro" id="IPR027383">
    <property type="entry name" value="Znf_put"/>
</dbReference>
<dbReference type="Gene3D" id="1.10.10.1320">
    <property type="entry name" value="Anti-sigma factor, zinc-finger domain"/>
    <property type="match status" value="1"/>
</dbReference>
<evidence type="ECO:0000259" key="8">
    <source>
        <dbReference type="Pfam" id="PF13490"/>
    </source>
</evidence>
<dbReference type="PANTHER" id="PTHR43133">
    <property type="entry name" value="RNA POLYMERASE ECF-TYPE SIGMA FACTO"/>
    <property type="match status" value="1"/>
</dbReference>
<dbReference type="SUPFAM" id="SSF88659">
    <property type="entry name" value="Sigma3 and sigma4 domains of RNA polymerase sigma factors"/>
    <property type="match status" value="1"/>
</dbReference>
<dbReference type="InterPro" id="IPR014284">
    <property type="entry name" value="RNA_pol_sigma-70_dom"/>
</dbReference>
<dbReference type="GO" id="GO:0016987">
    <property type="term" value="F:sigma factor activity"/>
    <property type="evidence" value="ECO:0007669"/>
    <property type="project" value="UniProtKB-KW"/>
</dbReference>
<feature type="compositionally biased region" description="Pro residues" evidence="6">
    <location>
        <begin position="341"/>
        <end position="354"/>
    </location>
</feature>
<evidence type="ECO:0000256" key="2">
    <source>
        <dbReference type="ARBA" id="ARBA00023015"/>
    </source>
</evidence>
<dbReference type="EMBL" id="VLNT01000010">
    <property type="protein sequence ID" value="TSD62234.1"/>
    <property type="molecule type" value="Genomic_DNA"/>
</dbReference>
<dbReference type="AlphaFoldDB" id="A0A554S7A1"/>
<dbReference type="InterPro" id="IPR007627">
    <property type="entry name" value="RNA_pol_sigma70_r2"/>
</dbReference>
<keyword evidence="4" id="KW-0238">DNA-binding</keyword>
<evidence type="ECO:0000256" key="3">
    <source>
        <dbReference type="ARBA" id="ARBA00023082"/>
    </source>
</evidence>
<comment type="caution">
    <text evidence="9">The sequence shown here is derived from an EMBL/GenBank/DDBJ whole genome shotgun (WGS) entry which is preliminary data.</text>
</comment>
<feature type="domain" description="RNA polymerase sigma-70 region 2" evidence="7">
    <location>
        <begin position="30"/>
        <end position="97"/>
    </location>
</feature>
<organism evidence="9 10">
    <name type="scientific">Aeromicrobium piscarium</name>
    <dbReference type="NCBI Taxonomy" id="2590901"/>
    <lineage>
        <taxon>Bacteria</taxon>
        <taxon>Bacillati</taxon>
        <taxon>Actinomycetota</taxon>
        <taxon>Actinomycetes</taxon>
        <taxon>Propionibacteriales</taxon>
        <taxon>Nocardioidaceae</taxon>
        <taxon>Aeromicrobium</taxon>
    </lineage>
</organism>
<name>A0A554S7A1_9ACTN</name>
<dbReference type="InterPro" id="IPR013324">
    <property type="entry name" value="RNA_pol_sigma_r3/r4-like"/>
</dbReference>
<dbReference type="OrthoDB" id="4990598at2"/>
<evidence type="ECO:0000256" key="5">
    <source>
        <dbReference type="ARBA" id="ARBA00023163"/>
    </source>
</evidence>
<sequence length="514" mass="55651">MGGDTTGMSWDDDALAEAVRAGDAEAFRVLFERYRGFAEQVAREHALGDEDDIVAEAFFAIYLQLRDGKGPTTDVRAYVRRVVVNKAIDRHRQAARTRGEEELAERLAPVPDHAGPWFESTTVTRAYRSLPSRWRRVLWQIEVEGRAVGEVARTEGVSAARVSAVAYRARRGLRTAYLTECLRPIDDAAPGCRVALGLLPEDVRGTSSRRQSERVRRHLRECPACREVRAELVRLDQQLDSWLMPAAGVGLGGLGLAASGGVAASFAGLVTLPLIGVVTAGVIAGGVLGAGPAALPEARAETPPAMDGQLGEPLPQVAEIRDPDPSTAAAEMDGTAASVAPPTPETPDPDPSAPSGPAELPDWTDTPPQVGDRFTGGTEDVYRARDVRRETETTRTDDREVAGGPQTARPGQVVWEREYDEITVNRHVIDLVMDEEDRWEVMCDGSLRERTMRAVVEETITVRHRTGYRIEADGSRTVVRESVEVGRDLLIGAVLGNPPVECAPEPPPAEADTA</sequence>
<dbReference type="InterPro" id="IPR041916">
    <property type="entry name" value="Anti_sigma_zinc_sf"/>
</dbReference>
<feature type="domain" description="Putative zinc-finger" evidence="8">
    <location>
        <begin position="192"/>
        <end position="226"/>
    </location>
</feature>
<accession>A0A554S7A1</accession>
<evidence type="ECO:0000256" key="4">
    <source>
        <dbReference type="ARBA" id="ARBA00023125"/>
    </source>
</evidence>
<dbReference type="InterPro" id="IPR039425">
    <property type="entry name" value="RNA_pol_sigma-70-like"/>
</dbReference>
<dbReference type="GO" id="GO:0003677">
    <property type="term" value="F:DNA binding"/>
    <property type="evidence" value="ECO:0007669"/>
    <property type="project" value="UniProtKB-KW"/>
</dbReference>
<dbReference type="InterPro" id="IPR013325">
    <property type="entry name" value="RNA_pol_sigma_r2"/>
</dbReference>
<gene>
    <name evidence="9" type="ORF">FNM00_12850</name>
</gene>
<dbReference type="InterPro" id="IPR036388">
    <property type="entry name" value="WH-like_DNA-bd_sf"/>
</dbReference>
<keyword evidence="5" id="KW-0804">Transcription</keyword>
<reference evidence="9 10" key="1">
    <citation type="submission" date="2019-07" db="EMBL/GenBank/DDBJ databases">
        <authorList>
            <person name="Zhao L.H."/>
        </authorList>
    </citation>
    <scope>NUCLEOTIDE SEQUENCE [LARGE SCALE GENOMIC DNA]</scope>
    <source>
        <strain evidence="9 10">Co35</strain>
    </source>
</reference>
<dbReference type="NCBIfam" id="TIGR02937">
    <property type="entry name" value="sigma70-ECF"/>
    <property type="match status" value="1"/>
</dbReference>
<evidence type="ECO:0000313" key="9">
    <source>
        <dbReference type="EMBL" id="TSD62234.1"/>
    </source>
</evidence>
<evidence type="ECO:0000313" key="10">
    <source>
        <dbReference type="Proteomes" id="UP000316988"/>
    </source>
</evidence>
<evidence type="ECO:0000259" key="7">
    <source>
        <dbReference type="Pfam" id="PF04542"/>
    </source>
</evidence>
<dbReference type="SUPFAM" id="SSF88946">
    <property type="entry name" value="Sigma2 domain of RNA polymerase sigma factors"/>
    <property type="match status" value="1"/>
</dbReference>
<protein>
    <submittedName>
        <fullName evidence="9">Sigma-70 family RNA polymerase sigma factor</fullName>
    </submittedName>
</protein>
<feature type="compositionally biased region" description="Basic and acidic residues" evidence="6">
    <location>
        <begin position="380"/>
        <end position="401"/>
    </location>
</feature>
<keyword evidence="3" id="KW-0731">Sigma factor</keyword>
<keyword evidence="10" id="KW-1185">Reference proteome</keyword>
<evidence type="ECO:0000256" key="1">
    <source>
        <dbReference type="ARBA" id="ARBA00010641"/>
    </source>
</evidence>
<dbReference type="Proteomes" id="UP000316988">
    <property type="component" value="Unassembled WGS sequence"/>
</dbReference>
<proteinExistence type="inferred from homology"/>
<dbReference type="Pfam" id="PF04542">
    <property type="entry name" value="Sigma70_r2"/>
    <property type="match status" value="1"/>
</dbReference>
<dbReference type="RefSeq" id="WP_143913949.1">
    <property type="nucleotide sequence ID" value="NZ_VLNT01000010.1"/>
</dbReference>
<feature type="region of interest" description="Disordered" evidence="6">
    <location>
        <begin position="316"/>
        <end position="407"/>
    </location>
</feature>
<evidence type="ECO:0000256" key="6">
    <source>
        <dbReference type="SAM" id="MobiDB-lite"/>
    </source>
</evidence>
<dbReference type="GO" id="GO:0006352">
    <property type="term" value="P:DNA-templated transcription initiation"/>
    <property type="evidence" value="ECO:0007669"/>
    <property type="project" value="InterPro"/>
</dbReference>
<dbReference type="Pfam" id="PF13490">
    <property type="entry name" value="zf-HC2"/>
    <property type="match status" value="1"/>
</dbReference>
<dbReference type="PANTHER" id="PTHR43133:SF8">
    <property type="entry name" value="RNA POLYMERASE SIGMA FACTOR HI_1459-RELATED"/>
    <property type="match status" value="1"/>
</dbReference>
<keyword evidence="2" id="KW-0805">Transcription regulation</keyword>
<comment type="similarity">
    <text evidence="1">Belongs to the sigma-70 factor family. ECF subfamily.</text>
</comment>
<dbReference type="Gene3D" id="1.10.10.10">
    <property type="entry name" value="Winged helix-like DNA-binding domain superfamily/Winged helix DNA-binding domain"/>
    <property type="match status" value="1"/>
</dbReference>
<dbReference type="Gene3D" id="1.10.1740.10">
    <property type="match status" value="1"/>
</dbReference>